<dbReference type="EMBL" id="MTKT01002440">
    <property type="protein sequence ID" value="OWM79618.1"/>
    <property type="molecule type" value="Genomic_DNA"/>
</dbReference>
<feature type="transmembrane region" description="Helical" evidence="10">
    <location>
        <begin position="111"/>
        <end position="128"/>
    </location>
</feature>
<keyword evidence="6" id="KW-0999">Mitochondrion inner membrane</keyword>
<comment type="caution">
    <text evidence="11">The sequence shown here is derived from an EMBL/GenBank/DDBJ whole genome shotgun (WGS) entry which is preliminary data.</text>
</comment>
<comment type="similarity">
    <text evidence="2">Belongs to the mitochondrial carrier (TC 2.A.29) family.</text>
</comment>
<dbReference type="PANTHER" id="PTHR45760:SF2">
    <property type="entry name" value="FI19922P1-RELATED"/>
    <property type="match status" value="1"/>
</dbReference>
<evidence type="ECO:0000313" key="11">
    <source>
        <dbReference type="EMBL" id="OWM79618.1"/>
    </source>
</evidence>
<proteinExistence type="inferred from homology"/>
<dbReference type="SUPFAM" id="SSF103506">
    <property type="entry name" value="Mitochondrial carrier"/>
    <property type="match status" value="1"/>
</dbReference>
<evidence type="ECO:0000256" key="9">
    <source>
        <dbReference type="ARBA" id="ARBA00023136"/>
    </source>
</evidence>
<feature type="transmembrane region" description="Helical" evidence="10">
    <location>
        <begin position="73"/>
        <end position="91"/>
    </location>
</feature>
<name>A0A218X4A5_PUNGR</name>
<evidence type="ECO:0000256" key="5">
    <source>
        <dbReference type="ARBA" id="ARBA00022737"/>
    </source>
</evidence>
<dbReference type="PANTHER" id="PTHR45760">
    <property type="entry name" value="FI19922P1-RELATED"/>
    <property type="match status" value="1"/>
</dbReference>
<evidence type="ECO:0000256" key="4">
    <source>
        <dbReference type="ARBA" id="ARBA00022692"/>
    </source>
</evidence>
<evidence type="ECO:0000256" key="1">
    <source>
        <dbReference type="ARBA" id="ARBA00004448"/>
    </source>
</evidence>
<evidence type="ECO:0000256" key="10">
    <source>
        <dbReference type="SAM" id="Phobius"/>
    </source>
</evidence>
<evidence type="ECO:0000256" key="2">
    <source>
        <dbReference type="ARBA" id="ARBA00006375"/>
    </source>
</evidence>
<keyword evidence="5" id="KW-0677">Repeat</keyword>
<keyword evidence="4 10" id="KW-0812">Transmembrane</keyword>
<evidence type="ECO:0000256" key="8">
    <source>
        <dbReference type="ARBA" id="ARBA00023128"/>
    </source>
</evidence>
<dbReference type="GO" id="GO:1990542">
    <property type="term" value="P:mitochondrial transmembrane transport"/>
    <property type="evidence" value="ECO:0007669"/>
    <property type="project" value="InterPro"/>
</dbReference>
<keyword evidence="8" id="KW-0496">Mitochondrion</keyword>
<evidence type="ECO:0000256" key="6">
    <source>
        <dbReference type="ARBA" id="ARBA00022792"/>
    </source>
</evidence>
<organism evidence="11 12">
    <name type="scientific">Punica granatum</name>
    <name type="common">Pomegranate</name>
    <dbReference type="NCBI Taxonomy" id="22663"/>
    <lineage>
        <taxon>Eukaryota</taxon>
        <taxon>Viridiplantae</taxon>
        <taxon>Streptophyta</taxon>
        <taxon>Embryophyta</taxon>
        <taxon>Tracheophyta</taxon>
        <taxon>Spermatophyta</taxon>
        <taxon>Magnoliopsida</taxon>
        <taxon>eudicotyledons</taxon>
        <taxon>Gunneridae</taxon>
        <taxon>Pentapetalae</taxon>
        <taxon>rosids</taxon>
        <taxon>malvids</taxon>
        <taxon>Myrtales</taxon>
        <taxon>Lythraceae</taxon>
        <taxon>Punica</taxon>
    </lineage>
</organism>
<accession>A0A218X4A5</accession>
<reference evidence="12" key="1">
    <citation type="journal article" date="2017" name="Plant J.">
        <title>The pomegranate (Punica granatum L.) genome and the genomics of punicalagin biosynthesis.</title>
        <authorList>
            <person name="Qin G."/>
            <person name="Xu C."/>
            <person name="Ming R."/>
            <person name="Tang H."/>
            <person name="Guyot R."/>
            <person name="Kramer E.M."/>
            <person name="Hu Y."/>
            <person name="Yi X."/>
            <person name="Qi Y."/>
            <person name="Xu X."/>
            <person name="Gao Z."/>
            <person name="Pan H."/>
            <person name="Jian J."/>
            <person name="Tian Y."/>
            <person name="Yue Z."/>
            <person name="Xu Y."/>
        </authorList>
    </citation>
    <scope>NUCLEOTIDE SEQUENCE [LARGE SCALE GENOMIC DNA]</scope>
    <source>
        <strain evidence="12">cv. Dabenzi</strain>
    </source>
</reference>
<evidence type="ECO:0000256" key="3">
    <source>
        <dbReference type="ARBA" id="ARBA00022448"/>
    </source>
</evidence>
<dbReference type="Proteomes" id="UP000197138">
    <property type="component" value="Unassembled WGS sequence"/>
</dbReference>
<keyword evidence="7 10" id="KW-1133">Transmembrane helix</keyword>
<dbReference type="GO" id="GO:0005743">
    <property type="term" value="C:mitochondrial inner membrane"/>
    <property type="evidence" value="ECO:0007669"/>
    <property type="project" value="UniProtKB-SubCell"/>
</dbReference>
<dbReference type="InterPro" id="IPR023395">
    <property type="entry name" value="MCP_dom_sf"/>
</dbReference>
<evidence type="ECO:0000313" key="12">
    <source>
        <dbReference type="Proteomes" id="UP000197138"/>
    </source>
</evidence>
<keyword evidence="9 10" id="KW-0472">Membrane</keyword>
<comment type="subcellular location">
    <subcellularLocation>
        <location evidence="1">Mitochondrion inner membrane</location>
        <topology evidence="1">Multi-pass membrane protein</topology>
    </subcellularLocation>
</comment>
<protein>
    <submittedName>
        <fullName evidence="11">Uncharacterized protein</fullName>
    </submittedName>
</protein>
<sequence>MEAGCLCLSISLPFRITIELNGCVIRFAKPGSLIFGILDKSFAGIHGSVSSCPPDSFRYKGTVDVLRKIIQELVLLLTQMAMNLACYPILYDSLDKFTAPEFKRLVPEVEGALTALFVCATCYPFQLAKTRMQAYQETQVGKKPPGVLKTLREATSQAKSACNSRNYCKSDPRLPICSKKNHRELVHLANSRMPNYSLALGTIFSATFITGTVAGALTCPVDVATTWRQIEV</sequence>
<dbReference type="AlphaFoldDB" id="A0A218X4A5"/>
<dbReference type="InterPro" id="IPR045315">
    <property type="entry name" value="Mtm1-like"/>
</dbReference>
<dbReference type="Gene3D" id="1.50.40.10">
    <property type="entry name" value="Mitochondrial carrier domain"/>
    <property type="match status" value="1"/>
</dbReference>
<keyword evidence="3" id="KW-0813">Transport</keyword>
<gene>
    <name evidence="11" type="ORF">CDL15_Pgr023030</name>
</gene>
<evidence type="ECO:0000256" key="7">
    <source>
        <dbReference type="ARBA" id="ARBA00022989"/>
    </source>
</evidence>